<comment type="similarity">
    <text evidence="6">Belongs to the HDDC2 family.</text>
</comment>
<dbReference type="InterPro" id="IPR039356">
    <property type="entry name" value="YfbR/HDDC2"/>
</dbReference>
<evidence type="ECO:0000256" key="5">
    <source>
        <dbReference type="ARBA" id="ARBA00004074"/>
    </source>
</evidence>
<evidence type="ECO:0000313" key="16">
    <source>
        <dbReference type="Proteomes" id="UP001166286"/>
    </source>
</evidence>
<comment type="cofactor">
    <cofactor evidence="2">
        <name>Mn(2+)</name>
        <dbReference type="ChEBI" id="CHEBI:29035"/>
    </cofactor>
</comment>
<evidence type="ECO:0000256" key="7">
    <source>
        <dbReference type="ARBA" id="ARBA00011738"/>
    </source>
</evidence>
<dbReference type="EMBL" id="JAFEKC020000013">
    <property type="protein sequence ID" value="KAK0511489.1"/>
    <property type="molecule type" value="Genomic_DNA"/>
</dbReference>
<evidence type="ECO:0000256" key="9">
    <source>
        <dbReference type="ARBA" id="ARBA00022723"/>
    </source>
</evidence>
<dbReference type="InterPro" id="IPR003607">
    <property type="entry name" value="HD/PDEase_dom"/>
</dbReference>
<dbReference type="Proteomes" id="UP001166286">
    <property type="component" value="Unassembled WGS sequence"/>
</dbReference>
<comment type="cofactor">
    <cofactor evidence="4">
        <name>Mg(2+)</name>
        <dbReference type="ChEBI" id="CHEBI:18420"/>
    </cofactor>
</comment>
<protein>
    <recommendedName>
        <fullName evidence="8">5'-deoxynucleotidase</fullName>
        <ecNumber evidence="8">3.1.3.89</ecNumber>
    </recommendedName>
</protein>
<comment type="catalytic activity">
    <reaction evidence="1">
        <text>a 2'-deoxyribonucleoside 5'-phosphate + H2O = a 2'-deoxyribonucleoside + phosphate</text>
        <dbReference type="Rhea" id="RHEA:36167"/>
        <dbReference type="ChEBI" id="CHEBI:15377"/>
        <dbReference type="ChEBI" id="CHEBI:18274"/>
        <dbReference type="ChEBI" id="CHEBI:43474"/>
        <dbReference type="ChEBI" id="CHEBI:65317"/>
        <dbReference type="EC" id="3.1.3.89"/>
    </reaction>
</comment>
<accession>A0AA39R0S3</accession>
<reference evidence="15" key="1">
    <citation type="submission" date="2023-03" db="EMBL/GenBank/DDBJ databases">
        <title>Complete genome of Cladonia borealis.</title>
        <authorList>
            <person name="Park H."/>
        </authorList>
    </citation>
    <scope>NUCLEOTIDE SEQUENCE</scope>
    <source>
        <strain evidence="15">ANT050790</strain>
    </source>
</reference>
<dbReference type="GO" id="GO:0009159">
    <property type="term" value="P:deoxyribonucleoside monophosphate catabolic process"/>
    <property type="evidence" value="ECO:0007669"/>
    <property type="project" value="UniProtKB-ARBA"/>
</dbReference>
<dbReference type="GO" id="GO:0046872">
    <property type="term" value="F:metal ion binding"/>
    <property type="evidence" value="ECO:0007669"/>
    <property type="project" value="UniProtKB-KW"/>
</dbReference>
<dbReference type="AlphaFoldDB" id="A0AA39R0S3"/>
<dbReference type="GO" id="GO:0002953">
    <property type="term" value="F:5'-deoxynucleotidase activity"/>
    <property type="evidence" value="ECO:0007669"/>
    <property type="project" value="UniProtKB-EC"/>
</dbReference>
<evidence type="ECO:0000256" key="8">
    <source>
        <dbReference type="ARBA" id="ARBA00012964"/>
    </source>
</evidence>
<dbReference type="InterPro" id="IPR006674">
    <property type="entry name" value="HD_domain"/>
</dbReference>
<gene>
    <name evidence="15" type="ORF">JMJ35_006062</name>
</gene>
<sequence length="263" mass="29649">MSAPLPLTDANGTSNPPTKPTTTFEPSSTAPPADNLLTEPWSVQSVLTTLPAPPPPSPPTPIPFFHLLTRLKTTKREGWRRMGLLNGESISDHMYRMSIITMLAPPSLTSKLNIPHCTKMALVHDMAEALVGDITPVDPVSKGEKSRREAETMEYLSRELLGKWGGGVQGEGIRSIWEEYEEGKTLESVFVHDVDKLELLLQMVEYERMRKEEGYDFGEFAHVARKIQLEEVKVWAREVLREREEFWKGVDKVPNMANVLNEL</sequence>
<proteinExistence type="inferred from homology"/>
<name>A0AA39R0S3_9LECA</name>
<dbReference type="Pfam" id="PF13023">
    <property type="entry name" value="HD_3"/>
    <property type="match status" value="1"/>
</dbReference>
<comment type="caution">
    <text evidence="15">The sequence shown here is derived from an EMBL/GenBank/DDBJ whole genome shotgun (WGS) entry which is preliminary data.</text>
</comment>
<dbReference type="GO" id="GO:0005737">
    <property type="term" value="C:cytoplasm"/>
    <property type="evidence" value="ECO:0007669"/>
    <property type="project" value="TreeGrafter"/>
</dbReference>
<evidence type="ECO:0000256" key="3">
    <source>
        <dbReference type="ARBA" id="ARBA00001941"/>
    </source>
</evidence>
<evidence type="ECO:0000256" key="4">
    <source>
        <dbReference type="ARBA" id="ARBA00001946"/>
    </source>
</evidence>
<feature type="compositionally biased region" description="Polar residues" evidence="13">
    <location>
        <begin position="10"/>
        <end position="30"/>
    </location>
</feature>
<evidence type="ECO:0000256" key="1">
    <source>
        <dbReference type="ARBA" id="ARBA00001638"/>
    </source>
</evidence>
<keyword evidence="16" id="KW-1185">Reference proteome</keyword>
<dbReference type="SUPFAM" id="SSF109604">
    <property type="entry name" value="HD-domain/PDEase-like"/>
    <property type="match status" value="1"/>
</dbReference>
<evidence type="ECO:0000256" key="13">
    <source>
        <dbReference type="SAM" id="MobiDB-lite"/>
    </source>
</evidence>
<dbReference type="Gene3D" id="1.10.3210.10">
    <property type="entry name" value="Hypothetical protein af1432"/>
    <property type="match status" value="1"/>
</dbReference>
<keyword evidence="11" id="KW-0460">Magnesium</keyword>
<dbReference type="EC" id="3.1.3.89" evidence="8"/>
<organism evidence="15 16">
    <name type="scientific">Cladonia borealis</name>
    <dbReference type="NCBI Taxonomy" id="184061"/>
    <lineage>
        <taxon>Eukaryota</taxon>
        <taxon>Fungi</taxon>
        <taxon>Dikarya</taxon>
        <taxon>Ascomycota</taxon>
        <taxon>Pezizomycotina</taxon>
        <taxon>Lecanoromycetes</taxon>
        <taxon>OSLEUM clade</taxon>
        <taxon>Lecanoromycetidae</taxon>
        <taxon>Lecanorales</taxon>
        <taxon>Lecanorineae</taxon>
        <taxon>Cladoniaceae</taxon>
        <taxon>Cladonia</taxon>
    </lineage>
</organism>
<keyword evidence="10" id="KW-0378">Hydrolase</keyword>
<evidence type="ECO:0000256" key="10">
    <source>
        <dbReference type="ARBA" id="ARBA00022801"/>
    </source>
</evidence>
<evidence type="ECO:0000256" key="12">
    <source>
        <dbReference type="ARBA" id="ARBA00023285"/>
    </source>
</evidence>
<evidence type="ECO:0000313" key="15">
    <source>
        <dbReference type="EMBL" id="KAK0511489.1"/>
    </source>
</evidence>
<comment type="subunit">
    <text evidence="7">Homodimer.</text>
</comment>
<evidence type="ECO:0000256" key="11">
    <source>
        <dbReference type="ARBA" id="ARBA00022842"/>
    </source>
</evidence>
<dbReference type="FunFam" id="1.10.3210.10:FF:000011">
    <property type="entry name" value="HD domain-containing protein 2"/>
    <property type="match status" value="1"/>
</dbReference>
<keyword evidence="12" id="KW-0170">Cobalt</keyword>
<dbReference type="PANTHER" id="PTHR11845:SF13">
    <property type="entry name" value="5'-DEOXYNUCLEOTIDASE HDDC2"/>
    <property type="match status" value="1"/>
</dbReference>
<evidence type="ECO:0000256" key="6">
    <source>
        <dbReference type="ARBA" id="ARBA00009999"/>
    </source>
</evidence>
<evidence type="ECO:0000259" key="14">
    <source>
        <dbReference type="SMART" id="SM00471"/>
    </source>
</evidence>
<dbReference type="PANTHER" id="PTHR11845">
    <property type="entry name" value="5'-DEOXYNUCLEOTIDASE HDDC2"/>
    <property type="match status" value="1"/>
</dbReference>
<dbReference type="SMART" id="SM00471">
    <property type="entry name" value="HDc"/>
    <property type="match status" value="1"/>
</dbReference>
<feature type="domain" description="HD/PDEase" evidence="14">
    <location>
        <begin position="86"/>
        <end position="209"/>
    </location>
</feature>
<comment type="cofactor">
    <cofactor evidence="3">
        <name>Co(2+)</name>
        <dbReference type="ChEBI" id="CHEBI:48828"/>
    </cofactor>
</comment>
<keyword evidence="9" id="KW-0479">Metal-binding</keyword>
<comment type="function">
    <text evidence="5">Catalyzes the dephosphorylation of the nucleoside 5'-monophosphates deoxyadenosine monophosphate (dAMP), deoxycytidine monophosphate (dCMP), deoxyguanosine monophosphate (dGMP) and deoxythymidine monophosphate (dTMP).</text>
</comment>
<evidence type="ECO:0000256" key="2">
    <source>
        <dbReference type="ARBA" id="ARBA00001936"/>
    </source>
</evidence>
<feature type="region of interest" description="Disordered" evidence="13">
    <location>
        <begin position="1"/>
        <end position="38"/>
    </location>
</feature>